<sequence length="60" mass="6839">MSTVRKNPGSSIKVTIIKNRLENIPSPLLKGQIINKLVITFRDEQKINELFFVIINTSNN</sequence>
<accession>G5JVT9</accession>
<evidence type="ECO:0000313" key="2">
    <source>
        <dbReference type="Proteomes" id="UP000003573"/>
    </source>
</evidence>
<comment type="caution">
    <text evidence="1">The sequence shown here is derived from an EMBL/GenBank/DDBJ whole genome shotgun (WGS) entry which is preliminary data.</text>
</comment>
<dbReference type="Proteomes" id="UP000003573">
    <property type="component" value="Unassembled WGS sequence"/>
</dbReference>
<gene>
    <name evidence="1" type="ORF">STRMA_1107</name>
</gene>
<evidence type="ECO:0000313" key="1">
    <source>
        <dbReference type="EMBL" id="EHJ52767.1"/>
    </source>
</evidence>
<name>G5JVT9_9STRE</name>
<protein>
    <submittedName>
        <fullName evidence="1">Uncharacterized protein</fullName>
    </submittedName>
</protein>
<proteinExistence type="predicted"/>
<dbReference type="EMBL" id="AEUW02000001">
    <property type="protein sequence ID" value="EHJ52767.1"/>
    <property type="molecule type" value="Genomic_DNA"/>
</dbReference>
<organism evidence="1 2">
    <name type="scientific">Streptococcus macacae NCTC 11558</name>
    <dbReference type="NCBI Taxonomy" id="764298"/>
    <lineage>
        <taxon>Bacteria</taxon>
        <taxon>Bacillati</taxon>
        <taxon>Bacillota</taxon>
        <taxon>Bacilli</taxon>
        <taxon>Lactobacillales</taxon>
        <taxon>Streptococcaceae</taxon>
        <taxon>Streptococcus</taxon>
    </lineage>
</organism>
<keyword evidence="2" id="KW-1185">Reference proteome</keyword>
<dbReference type="AlphaFoldDB" id="G5JVT9"/>
<reference evidence="1 2" key="1">
    <citation type="journal article" date="2014" name="Int. J. Syst. Evol. Microbiol.">
        <title>Phylogenomics and the dynamic genome evolution of the genus Streptococcus.</title>
        <authorList>
            <consortium name="The Broad Institute Genome Sequencing Platform"/>
            <person name="Richards V.P."/>
            <person name="Palmer S.R."/>
            <person name="Pavinski Bitar P.D."/>
            <person name="Qin X."/>
            <person name="Weinstock G.M."/>
            <person name="Highlander S.K."/>
            <person name="Town C.D."/>
            <person name="Burne R.A."/>
            <person name="Stanhope M.J."/>
        </authorList>
    </citation>
    <scope>NUCLEOTIDE SEQUENCE [LARGE SCALE GENOMIC DNA]</scope>
    <source>
        <strain evidence="1 2">NCTC 11558</strain>
    </source>
</reference>